<evidence type="ECO:0000259" key="5">
    <source>
        <dbReference type="PROSITE" id="PS50977"/>
    </source>
</evidence>
<evidence type="ECO:0000313" key="7">
    <source>
        <dbReference type="Proteomes" id="UP000598996"/>
    </source>
</evidence>
<evidence type="ECO:0000256" key="2">
    <source>
        <dbReference type="ARBA" id="ARBA00023125"/>
    </source>
</evidence>
<proteinExistence type="predicted"/>
<keyword evidence="2 4" id="KW-0238">DNA-binding</keyword>
<organism evidence="6 7">
    <name type="scientific">Paractinoplanes lichenicola</name>
    <dbReference type="NCBI Taxonomy" id="2802976"/>
    <lineage>
        <taxon>Bacteria</taxon>
        <taxon>Bacillati</taxon>
        <taxon>Actinomycetota</taxon>
        <taxon>Actinomycetes</taxon>
        <taxon>Micromonosporales</taxon>
        <taxon>Micromonosporaceae</taxon>
        <taxon>Paractinoplanes</taxon>
    </lineage>
</organism>
<protein>
    <submittedName>
        <fullName evidence="6">Helix-turn-helix transcriptional regulator</fullName>
    </submittedName>
</protein>
<dbReference type="PANTHER" id="PTHR30055">
    <property type="entry name" value="HTH-TYPE TRANSCRIPTIONAL REGULATOR RUTR"/>
    <property type="match status" value="1"/>
</dbReference>
<dbReference type="Proteomes" id="UP000598996">
    <property type="component" value="Unassembled WGS sequence"/>
</dbReference>
<dbReference type="Pfam" id="PF00440">
    <property type="entry name" value="TetR_N"/>
    <property type="match status" value="1"/>
</dbReference>
<gene>
    <name evidence="6" type="ORF">JKJ07_16895</name>
</gene>
<dbReference type="SUPFAM" id="SSF46689">
    <property type="entry name" value="Homeodomain-like"/>
    <property type="match status" value="1"/>
</dbReference>
<dbReference type="EMBL" id="JAENHO010000004">
    <property type="protein sequence ID" value="MBL7255978.1"/>
    <property type="molecule type" value="Genomic_DNA"/>
</dbReference>
<keyword evidence="7" id="KW-1185">Reference proteome</keyword>
<feature type="DNA-binding region" description="H-T-H motif" evidence="4">
    <location>
        <begin position="12"/>
        <end position="31"/>
    </location>
</feature>
<comment type="caution">
    <text evidence="6">The sequence shown here is derived from an EMBL/GenBank/DDBJ whole genome shotgun (WGS) entry which is preliminary data.</text>
</comment>
<dbReference type="PROSITE" id="PS01081">
    <property type="entry name" value="HTH_TETR_1"/>
    <property type="match status" value="1"/>
</dbReference>
<dbReference type="InterPro" id="IPR001647">
    <property type="entry name" value="HTH_TetR"/>
</dbReference>
<feature type="domain" description="HTH tetR-type" evidence="5">
    <location>
        <begin position="1"/>
        <end position="49"/>
    </location>
</feature>
<sequence>MLFAQRGFDDVTVAEIAEHAGVTSRTFFRYFPSKETVLLDIYDQTSSRVMQLIETVPTASTEVLPTLTEAVVRWCEEFGELFAALQPVADGSKTLTAALLIRATYWEDHLAEALCTRFPDLDPQDAKVWAYTTFAMMRLLQHNSVENGTSYADAARDVFGRLGLLTGGRKPRRTSSADRLAKRAG</sequence>
<keyword evidence="3" id="KW-0804">Transcription</keyword>
<dbReference type="PANTHER" id="PTHR30055:SF234">
    <property type="entry name" value="HTH-TYPE TRANSCRIPTIONAL REGULATOR BETI"/>
    <property type="match status" value="1"/>
</dbReference>
<accession>A0ABS1VMV3</accession>
<dbReference type="InterPro" id="IPR050109">
    <property type="entry name" value="HTH-type_TetR-like_transc_reg"/>
</dbReference>
<evidence type="ECO:0000256" key="3">
    <source>
        <dbReference type="ARBA" id="ARBA00023163"/>
    </source>
</evidence>
<evidence type="ECO:0000313" key="6">
    <source>
        <dbReference type="EMBL" id="MBL7255978.1"/>
    </source>
</evidence>
<evidence type="ECO:0000256" key="4">
    <source>
        <dbReference type="PROSITE-ProRule" id="PRU00335"/>
    </source>
</evidence>
<dbReference type="PROSITE" id="PS50977">
    <property type="entry name" value="HTH_TETR_2"/>
    <property type="match status" value="1"/>
</dbReference>
<name>A0ABS1VMV3_9ACTN</name>
<keyword evidence="1" id="KW-0805">Transcription regulation</keyword>
<dbReference type="Gene3D" id="1.10.357.10">
    <property type="entry name" value="Tetracycline Repressor, domain 2"/>
    <property type="match status" value="1"/>
</dbReference>
<dbReference type="InterPro" id="IPR023772">
    <property type="entry name" value="DNA-bd_HTH_TetR-type_CS"/>
</dbReference>
<dbReference type="InterPro" id="IPR009057">
    <property type="entry name" value="Homeodomain-like_sf"/>
</dbReference>
<reference evidence="6 7" key="1">
    <citation type="submission" date="2021-01" db="EMBL/GenBank/DDBJ databases">
        <title>Actinoplanes sp. nov. LDG1-01 isolated from lichen.</title>
        <authorList>
            <person name="Saeng-In P."/>
            <person name="Phongsopitanun W."/>
            <person name="Kanchanasin P."/>
            <person name="Yuki M."/>
            <person name="Kudo T."/>
            <person name="Ohkuma M."/>
            <person name="Tanasupawat S."/>
        </authorList>
    </citation>
    <scope>NUCLEOTIDE SEQUENCE [LARGE SCALE GENOMIC DNA]</scope>
    <source>
        <strain evidence="6 7">LDG1-01</strain>
    </source>
</reference>
<evidence type="ECO:0000256" key="1">
    <source>
        <dbReference type="ARBA" id="ARBA00023015"/>
    </source>
</evidence>